<accession>A0A822DJJ0</accession>
<proteinExistence type="predicted"/>
<reference evidence="2" key="1">
    <citation type="submission" date="2021-02" db="EMBL/GenBank/DDBJ databases">
        <authorList>
            <person name="Nowell W R."/>
        </authorList>
    </citation>
    <scope>NUCLEOTIDE SEQUENCE</scope>
</reference>
<organism evidence="2 3">
    <name type="scientific">Rotaria socialis</name>
    <dbReference type="NCBI Taxonomy" id="392032"/>
    <lineage>
        <taxon>Eukaryota</taxon>
        <taxon>Metazoa</taxon>
        <taxon>Spiralia</taxon>
        <taxon>Gnathifera</taxon>
        <taxon>Rotifera</taxon>
        <taxon>Eurotatoria</taxon>
        <taxon>Bdelloidea</taxon>
        <taxon>Philodinida</taxon>
        <taxon>Philodinidae</taxon>
        <taxon>Rotaria</taxon>
    </lineage>
</organism>
<dbReference type="InterPro" id="IPR036770">
    <property type="entry name" value="Ankyrin_rpt-contain_sf"/>
</dbReference>
<dbReference type="EMBL" id="CAJOBR010061418">
    <property type="protein sequence ID" value="CAF5073313.1"/>
    <property type="molecule type" value="Genomic_DNA"/>
</dbReference>
<sequence length="55" mass="6238">MMFVVGCGIDCLEKMNLLIKKHADVNRRDNSGWTLLHDAVKSKRRDILEVLLANG</sequence>
<dbReference type="Pfam" id="PF12796">
    <property type="entry name" value="Ank_2"/>
    <property type="match status" value="1"/>
</dbReference>
<dbReference type="AlphaFoldDB" id="A0A822DJJ0"/>
<evidence type="ECO:0000256" key="1">
    <source>
        <dbReference type="PROSITE-ProRule" id="PRU00023"/>
    </source>
</evidence>
<keyword evidence="1" id="KW-0040">ANK repeat</keyword>
<dbReference type="InterPro" id="IPR002110">
    <property type="entry name" value="Ankyrin_rpt"/>
</dbReference>
<evidence type="ECO:0008006" key="4">
    <source>
        <dbReference type="Google" id="ProtNLM"/>
    </source>
</evidence>
<dbReference type="Gene3D" id="1.25.40.20">
    <property type="entry name" value="Ankyrin repeat-containing domain"/>
    <property type="match status" value="1"/>
</dbReference>
<gene>
    <name evidence="2" type="ORF">QYT958_LOCUS43415</name>
</gene>
<name>A0A822DJJ0_9BILA</name>
<comment type="caution">
    <text evidence="2">The sequence shown here is derived from an EMBL/GenBank/DDBJ whole genome shotgun (WGS) entry which is preliminary data.</text>
</comment>
<feature type="repeat" description="ANK" evidence="1">
    <location>
        <begin position="31"/>
        <end position="55"/>
    </location>
</feature>
<feature type="non-terminal residue" evidence="2">
    <location>
        <position position="1"/>
    </location>
</feature>
<protein>
    <recommendedName>
        <fullName evidence="4">Ankyrin repeat protein</fullName>
    </recommendedName>
</protein>
<evidence type="ECO:0000313" key="3">
    <source>
        <dbReference type="Proteomes" id="UP000663848"/>
    </source>
</evidence>
<dbReference type="SUPFAM" id="SSF48403">
    <property type="entry name" value="Ankyrin repeat"/>
    <property type="match status" value="1"/>
</dbReference>
<dbReference type="PROSITE" id="PS50088">
    <property type="entry name" value="ANK_REPEAT"/>
    <property type="match status" value="1"/>
</dbReference>
<evidence type="ECO:0000313" key="2">
    <source>
        <dbReference type="EMBL" id="CAF5073313.1"/>
    </source>
</evidence>
<dbReference type="Proteomes" id="UP000663848">
    <property type="component" value="Unassembled WGS sequence"/>
</dbReference>
<dbReference type="PROSITE" id="PS50297">
    <property type="entry name" value="ANK_REP_REGION"/>
    <property type="match status" value="1"/>
</dbReference>